<dbReference type="PANTHER" id="PTHR11886">
    <property type="entry name" value="DYNEIN LIGHT CHAIN"/>
    <property type="match status" value="1"/>
</dbReference>
<dbReference type="InterPro" id="IPR037177">
    <property type="entry name" value="DLC_sf"/>
</dbReference>
<dbReference type="Proteomes" id="UP000024404">
    <property type="component" value="Unassembled WGS sequence"/>
</dbReference>
<dbReference type="GO" id="GO:0007017">
    <property type="term" value="P:microtubule-based process"/>
    <property type="evidence" value="ECO:0007669"/>
    <property type="project" value="InterPro"/>
</dbReference>
<dbReference type="Pfam" id="PF01221">
    <property type="entry name" value="Dynein_light"/>
    <property type="match status" value="1"/>
</dbReference>
<keyword evidence="1" id="KW-0963">Cytoplasm</keyword>
<dbReference type="OMA" id="CYITHLP"/>
<name>A0A8R1XWK9_ONCVO</name>
<keyword evidence="1" id="KW-0505">Motor protein</keyword>
<keyword evidence="1" id="KW-0206">Cytoskeleton</keyword>
<sequence>MLFCVSGQVAAKRVIKHQATKMNYSIEMNQSKAAFAQKLVKQQIDLKNYNFQQVAKLLKQRFDNTYGIGWQCIVGNSFGCYITHLPDCFLYFSAEPFSVVLFRTNLTTVMI</sequence>
<keyword evidence="1" id="KW-0243">Dynein</keyword>
<dbReference type="PANTHER" id="PTHR11886:SF78">
    <property type="entry name" value="DYNEIN LIGHT CHAIN"/>
    <property type="match status" value="1"/>
</dbReference>
<dbReference type="InterPro" id="IPR001372">
    <property type="entry name" value="Dynein_light_chain_typ-1/2"/>
</dbReference>
<dbReference type="EMBL" id="CMVM020000172">
    <property type="status" value="NOT_ANNOTATED_CDS"/>
    <property type="molecule type" value="Genomic_DNA"/>
</dbReference>
<dbReference type="CDD" id="cd21450">
    <property type="entry name" value="DLC-like_DYNLL1-like"/>
    <property type="match status" value="1"/>
</dbReference>
<evidence type="ECO:0000256" key="1">
    <source>
        <dbReference type="RuleBase" id="RU365010"/>
    </source>
</evidence>
<keyword evidence="1" id="KW-0493">Microtubule</keyword>
<organism evidence="2 3">
    <name type="scientific">Onchocerca volvulus</name>
    <dbReference type="NCBI Taxonomy" id="6282"/>
    <lineage>
        <taxon>Eukaryota</taxon>
        <taxon>Metazoa</taxon>
        <taxon>Ecdysozoa</taxon>
        <taxon>Nematoda</taxon>
        <taxon>Chromadorea</taxon>
        <taxon>Rhabditida</taxon>
        <taxon>Spirurina</taxon>
        <taxon>Spiruromorpha</taxon>
        <taxon>Filarioidea</taxon>
        <taxon>Onchocercidae</taxon>
        <taxon>Onchocerca</taxon>
    </lineage>
</organism>
<dbReference type="EnsemblMetazoa" id="OVOC6408.1">
    <property type="protein sequence ID" value="OVOC6408.1"/>
    <property type="gene ID" value="WBGene00243217"/>
</dbReference>
<accession>A0A8R1XWK9</accession>
<keyword evidence="3" id="KW-1185">Reference proteome</keyword>
<dbReference type="GO" id="GO:0005868">
    <property type="term" value="C:cytoplasmic dynein complex"/>
    <property type="evidence" value="ECO:0007669"/>
    <property type="project" value="TreeGrafter"/>
</dbReference>
<comment type="subcellular location">
    <subcellularLocation>
        <location evidence="1">Cytoplasm</location>
        <location evidence="1">Cytoskeleton</location>
    </subcellularLocation>
</comment>
<dbReference type="SMART" id="SM01375">
    <property type="entry name" value="Dynein_light"/>
    <property type="match status" value="1"/>
</dbReference>
<comment type="similarity">
    <text evidence="1">Belongs to the dynein light chain family.</text>
</comment>
<evidence type="ECO:0000313" key="3">
    <source>
        <dbReference type="Proteomes" id="UP000024404"/>
    </source>
</evidence>
<dbReference type="SUPFAM" id="SSF54648">
    <property type="entry name" value="DLC"/>
    <property type="match status" value="1"/>
</dbReference>
<dbReference type="GO" id="GO:0005874">
    <property type="term" value="C:microtubule"/>
    <property type="evidence" value="ECO:0007669"/>
    <property type="project" value="UniProtKB-KW"/>
</dbReference>
<proteinExistence type="inferred from homology"/>
<reference evidence="2" key="2">
    <citation type="submission" date="2022-06" db="UniProtKB">
        <authorList>
            <consortium name="EnsemblMetazoa"/>
        </authorList>
    </citation>
    <scope>IDENTIFICATION</scope>
</reference>
<reference evidence="3" key="1">
    <citation type="submission" date="2013-10" db="EMBL/GenBank/DDBJ databases">
        <title>Genome sequencing of Onchocerca volvulus.</title>
        <authorList>
            <person name="Cotton J."/>
            <person name="Tsai J."/>
            <person name="Stanley E."/>
            <person name="Tracey A."/>
            <person name="Holroyd N."/>
            <person name="Lustigman S."/>
            <person name="Berriman M."/>
        </authorList>
    </citation>
    <scope>NUCLEOTIDE SEQUENCE</scope>
</reference>
<dbReference type="Gene3D" id="3.30.740.10">
    <property type="entry name" value="Protein Inhibitor Of Neuronal Nitric Oxide Synthase"/>
    <property type="match status" value="1"/>
</dbReference>
<dbReference type="AlphaFoldDB" id="A0A8R1XWK9"/>
<evidence type="ECO:0000313" key="2">
    <source>
        <dbReference type="EnsemblMetazoa" id="OVOC6408.1"/>
    </source>
</evidence>
<protein>
    <recommendedName>
        <fullName evidence="1">Dynein light chain</fullName>
    </recommendedName>
</protein>
<dbReference type="GO" id="GO:0045505">
    <property type="term" value="F:dynein intermediate chain binding"/>
    <property type="evidence" value="ECO:0007669"/>
    <property type="project" value="TreeGrafter"/>
</dbReference>